<dbReference type="InterPro" id="IPR016185">
    <property type="entry name" value="PreATP-grasp_dom_sf"/>
</dbReference>
<evidence type="ECO:0000256" key="1">
    <source>
        <dbReference type="ARBA" id="ARBA00001953"/>
    </source>
</evidence>
<dbReference type="PROSITE" id="PS50968">
    <property type="entry name" value="BIOTINYL_LIPOYL"/>
    <property type="match status" value="1"/>
</dbReference>
<gene>
    <name evidence="14" type="ORF">H9907_07025</name>
</gene>
<keyword evidence="5 9" id="KW-0067">ATP-binding</keyword>
<evidence type="ECO:0000313" key="15">
    <source>
        <dbReference type="Proteomes" id="UP000823907"/>
    </source>
</evidence>
<dbReference type="Gene3D" id="2.40.50.100">
    <property type="match status" value="1"/>
</dbReference>
<feature type="region of interest" description="Disordered" evidence="10">
    <location>
        <begin position="490"/>
        <end position="553"/>
    </location>
</feature>
<evidence type="ECO:0000256" key="10">
    <source>
        <dbReference type="SAM" id="MobiDB-lite"/>
    </source>
</evidence>
<evidence type="ECO:0000256" key="6">
    <source>
        <dbReference type="ARBA" id="ARBA00023267"/>
    </source>
</evidence>
<dbReference type="InterPro" id="IPR005479">
    <property type="entry name" value="CPAse_ATP-bd"/>
</dbReference>
<dbReference type="EC" id="6.3.4.14" evidence="2"/>
<evidence type="ECO:0000259" key="13">
    <source>
        <dbReference type="PROSITE" id="PS50979"/>
    </source>
</evidence>
<dbReference type="GO" id="GO:0046872">
    <property type="term" value="F:metal ion binding"/>
    <property type="evidence" value="ECO:0007669"/>
    <property type="project" value="InterPro"/>
</dbReference>
<comment type="caution">
    <text evidence="14">The sequence shown here is derived from an EMBL/GenBank/DDBJ whole genome shotgun (WGS) entry which is preliminary data.</text>
</comment>
<dbReference type="PROSITE" id="PS00188">
    <property type="entry name" value="BIOTIN"/>
    <property type="match status" value="1"/>
</dbReference>
<dbReference type="PROSITE" id="PS00866">
    <property type="entry name" value="CPSASE_1"/>
    <property type="match status" value="1"/>
</dbReference>
<dbReference type="InterPro" id="IPR011053">
    <property type="entry name" value="Single_hybrid_motif"/>
</dbReference>
<dbReference type="Pfam" id="PF02786">
    <property type="entry name" value="CPSase_L_D2"/>
    <property type="match status" value="1"/>
</dbReference>
<reference evidence="14" key="1">
    <citation type="journal article" date="2021" name="PeerJ">
        <title>Extensive microbial diversity within the chicken gut microbiome revealed by metagenomics and culture.</title>
        <authorList>
            <person name="Gilroy R."/>
            <person name="Ravi A."/>
            <person name="Getino M."/>
            <person name="Pursley I."/>
            <person name="Horton D.L."/>
            <person name="Alikhan N.F."/>
            <person name="Baker D."/>
            <person name="Gharbi K."/>
            <person name="Hall N."/>
            <person name="Watson M."/>
            <person name="Adriaenssens E.M."/>
            <person name="Foster-Nyarko E."/>
            <person name="Jarju S."/>
            <person name="Secka A."/>
            <person name="Antonio M."/>
            <person name="Oren A."/>
            <person name="Chaudhuri R.R."/>
            <person name="La Ragione R."/>
            <person name="Hildebrand F."/>
            <person name="Pallen M.J."/>
        </authorList>
    </citation>
    <scope>NUCLEOTIDE SEQUENCE</scope>
    <source>
        <strain evidence="14">5925</strain>
    </source>
</reference>
<dbReference type="Gene3D" id="3.30.470.20">
    <property type="entry name" value="ATP-grasp fold, B domain"/>
    <property type="match status" value="1"/>
</dbReference>
<evidence type="ECO:0000259" key="12">
    <source>
        <dbReference type="PROSITE" id="PS50975"/>
    </source>
</evidence>
<dbReference type="SUPFAM" id="SSF56059">
    <property type="entry name" value="Glutathione synthetase ATP-binding domain-like"/>
    <property type="match status" value="1"/>
</dbReference>
<proteinExistence type="predicted"/>
<dbReference type="InterPro" id="IPR001882">
    <property type="entry name" value="Biotin_BS"/>
</dbReference>
<evidence type="ECO:0000256" key="2">
    <source>
        <dbReference type="ARBA" id="ARBA00013263"/>
    </source>
</evidence>
<dbReference type="Pfam" id="PF02785">
    <property type="entry name" value="Biotin_carb_C"/>
    <property type="match status" value="1"/>
</dbReference>
<evidence type="ECO:0000256" key="8">
    <source>
        <dbReference type="ARBA" id="ARBA00048501"/>
    </source>
</evidence>
<dbReference type="SUPFAM" id="SSF51230">
    <property type="entry name" value="Single hybrid motif"/>
    <property type="match status" value="1"/>
</dbReference>
<dbReference type="CDD" id="cd06850">
    <property type="entry name" value="biotinyl_domain"/>
    <property type="match status" value="1"/>
</dbReference>
<feature type="region of interest" description="Disordered" evidence="10">
    <location>
        <begin position="706"/>
        <end position="725"/>
    </location>
</feature>
<dbReference type="InterPro" id="IPR005481">
    <property type="entry name" value="BC-like_N"/>
</dbReference>
<feature type="domain" description="Biotin carboxylation" evidence="13">
    <location>
        <begin position="17"/>
        <end position="464"/>
    </location>
</feature>
<dbReference type="PROSITE" id="PS50975">
    <property type="entry name" value="ATP_GRASP"/>
    <property type="match status" value="1"/>
</dbReference>
<dbReference type="Proteomes" id="UP000823907">
    <property type="component" value="Unassembled WGS sequence"/>
</dbReference>
<dbReference type="SUPFAM" id="SSF52440">
    <property type="entry name" value="PreATP-grasp domain"/>
    <property type="match status" value="1"/>
</dbReference>
<dbReference type="PROSITE" id="PS50979">
    <property type="entry name" value="BC"/>
    <property type="match status" value="1"/>
</dbReference>
<dbReference type="PANTHER" id="PTHR18866">
    <property type="entry name" value="CARBOXYLASE:PYRUVATE/ACETYL-COA/PROPIONYL-COA CARBOXYLASE"/>
    <property type="match status" value="1"/>
</dbReference>
<reference evidence="14" key="2">
    <citation type="submission" date="2021-04" db="EMBL/GenBank/DDBJ databases">
        <authorList>
            <person name="Gilroy R."/>
        </authorList>
    </citation>
    <scope>NUCLEOTIDE SEQUENCE</scope>
    <source>
        <strain evidence="14">5925</strain>
    </source>
</reference>
<evidence type="ECO:0000256" key="3">
    <source>
        <dbReference type="ARBA" id="ARBA00022598"/>
    </source>
</evidence>
<dbReference type="Pfam" id="PF00364">
    <property type="entry name" value="Biotin_lipoyl"/>
    <property type="match status" value="1"/>
</dbReference>
<name>A0A9D2ZRQ4_9CORY</name>
<dbReference type="FunFam" id="3.30.470.20:FF:000028">
    <property type="entry name" value="Methylcrotonoyl-CoA carboxylase subunit alpha, mitochondrial"/>
    <property type="match status" value="1"/>
</dbReference>
<dbReference type="Pfam" id="PF00289">
    <property type="entry name" value="Biotin_carb_N"/>
    <property type="match status" value="1"/>
</dbReference>
<dbReference type="InterPro" id="IPR011054">
    <property type="entry name" value="Rudment_hybrid_motif"/>
</dbReference>
<keyword evidence="6" id="KW-0092">Biotin</keyword>
<dbReference type="PROSITE" id="PS00867">
    <property type="entry name" value="CPSASE_2"/>
    <property type="match status" value="1"/>
</dbReference>
<comment type="cofactor">
    <cofactor evidence="1">
        <name>biotin</name>
        <dbReference type="ChEBI" id="CHEBI:57586"/>
    </cofactor>
</comment>
<sequence length="725" mass="76991">MTSTLANPDTSRALTKLFDSVLIANRGEIACRVIRTVHELGLRAVAVYSDADVHAPHVHLADDAVWLGPAPAGQSYLDIDKVIAAAKSAGAGAIHPGYGFLSENAAFAQRCEEEGIVFIGPPAQSIEKMGDKITARATVESRDVPTVPGISRPGLTDQEIIDAAPDIGFPVLIKPSAGGGGKGMHRVERIEDLAKTLVSARREAASSFGDDALFMEHFVDTPRHIEVQIVADSHGNVIHLGERECSLQRRHQKVIEEAPSALLDEKTRSEIGQAACDAARAAGYCGAGTVEFIVSAKQPDRFFFMEMNTRLQVEHPVTELVTGVDLVEWQIRIAMGEELPMSQENIRLDGHAVEARVYAEDPAGGFLPTGGRIEELHWPTGSGVRVDAGVQAGQVVGSDYDPMLAKLITWAPSRQVALERLDKALGETVIDGLTTNLDFNRFLVTYPDVIDGRLDTGLLDRIVGGYEPTPTPAAAFAVAALHKILAASGTAAGETDPHGPATPRSPLGSQWTSADSWRGARKPAPVVYSFDDGSERGPRRVTLSPRDGEHNPGERVWTAQVEDAAQAVPGGSEEAVEGETVSFDVTVLGSPVPTPDLRLRIDEGTAQRWRVIGEHVFGPHGAFTLREFHGTAADAQDQAGDTPITSPMPGTVIAVEVADGATVAEGEAVIVMEAMKMEHTLTAAYSGVVSINVSVGDMVSTGDVLAEVDPDTDTNTDAAADEDAD</sequence>
<dbReference type="GO" id="GO:0005524">
    <property type="term" value="F:ATP binding"/>
    <property type="evidence" value="ECO:0007669"/>
    <property type="project" value="UniProtKB-UniRule"/>
</dbReference>
<dbReference type="InterPro" id="IPR000089">
    <property type="entry name" value="Biotin_lipoyl"/>
</dbReference>
<organism evidence="14 15">
    <name type="scientific">Candidatus Corynebacterium intestinavium</name>
    <dbReference type="NCBI Taxonomy" id="2838531"/>
    <lineage>
        <taxon>Bacteria</taxon>
        <taxon>Bacillati</taxon>
        <taxon>Actinomycetota</taxon>
        <taxon>Actinomycetes</taxon>
        <taxon>Mycobacteriales</taxon>
        <taxon>Corynebacteriaceae</taxon>
        <taxon>Corynebacterium</taxon>
    </lineage>
</organism>
<evidence type="ECO:0000256" key="4">
    <source>
        <dbReference type="ARBA" id="ARBA00022741"/>
    </source>
</evidence>
<dbReference type="SUPFAM" id="SSF51246">
    <property type="entry name" value="Rudiment single hybrid motif"/>
    <property type="match status" value="1"/>
</dbReference>
<keyword evidence="4 9" id="KW-0547">Nucleotide-binding</keyword>
<accession>A0A9D2ZRQ4</accession>
<evidence type="ECO:0000256" key="9">
    <source>
        <dbReference type="PROSITE-ProRule" id="PRU00409"/>
    </source>
</evidence>
<comment type="catalytic activity">
    <reaction evidence="8">
        <text>N(6)-biotinyl-L-lysyl-[protein] + hydrogencarbonate + ATP = N(6)-carboxybiotinyl-L-lysyl-[protein] + ADP + phosphate + H(+)</text>
        <dbReference type="Rhea" id="RHEA:13501"/>
        <dbReference type="Rhea" id="RHEA-COMP:10505"/>
        <dbReference type="Rhea" id="RHEA-COMP:10506"/>
        <dbReference type="ChEBI" id="CHEBI:15378"/>
        <dbReference type="ChEBI" id="CHEBI:17544"/>
        <dbReference type="ChEBI" id="CHEBI:30616"/>
        <dbReference type="ChEBI" id="CHEBI:43474"/>
        <dbReference type="ChEBI" id="CHEBI:83144"/>
        <dbReference type="ChEBI" id="CHEBI:83145"/>
        <dbReference type="ChEBI" id="CHEBI:456216"/>
        <dbReference type="EC" id="6.3.4.14"/>
    </reaction>
    <physiologicalReaction direction="left-to-right" evidence="8">
        <dbReference type="Rhea" id="RHEA:13502"/>
    </physiologicalReaction>
</comment>
<comment type="pathway">
    <text evidence="7">Amino-acid degradation; L-leucine degradation.</text>
</comment>
<dbReference type="EMBL" id="DWUR01000112">
    <property type="protein sequence ID" value="HJD49824.1"/>
    <property type="molecule type" value="Genomic_DNA"/>
</dbReference>
<feature type="domain" description="ATP-grasp" evidence="12">
    <location>
        <begin position="136"/>
        <end position="335"/>
    </location>
</feature>
<dbReference type="SMART" id="SM00878">
    <property type="entry name" value="Biotin_carb_C"/>
    <property type="match status" value="1"/>
</dbReference>
<dbReference type="InterPro" id="IPR011761">
    <property type="entry name" value="ATP-grasp"/>
</dbReference>
<evidence type="ECO:0000256" key="7">
    <source>
        <dbReference type="ARBA" id="ARBA00046317"/>
    </source>
</evidence>
<evidence type="ECO:0000259" key="11">
    <source>
        <dbReference type="PROSITE" id="PS50968"/>
    </source>
</evidence>
<keyword evidence="3" id="KW-0436">Ligase</keyword>
<dbReference type="InterPro" id="IPR050856">
    <property type="entry name" value="Biotin_carboxylase_complex"/>
</dbReference>
<protein>
    <recommendedName>
        <fullName evidence="2">biotin carboxylase</fullName>
        <ecNumber evidence="2">6.3.4.14</ecNumber>
    </recommendedName>
</protein>
<dbReference type="GO" id="GO:0004075">
    <property type="term" value="F:biotin carboxylase activity"/>
    <property type="evidence" value="ECO:0007669"/>
    <property type="project" value="UniProtKB-EC"/>
</dbReference>
<dbReference type="InterPro" id="IPR011764">
    <property type="entry name" value="Biotin_carboxylation_dom"/>
</dbReference>
<feature type="domain" description="Lipoyl-binding" evidence="11">
    <location>
        <begin position="636"/>
        <end position="709"/>
    </location>
</feature>
<dbReference type="AlphaFoldDB" id="A0A9D2ZRQ4"/>
<dbReference type="FunFam" id="3.40.50.20:FF:000010">
    <property type="entry name" value="Propionyl-CoA carboxylase subunit alpha"/>
    <property type="match status" value="1"/>
</dbReference>
<dbReference type="InterPro" id="IPR005482">
    <property type="entry name" value="Biotin_COase_C"/>
</dbReference>
<evidence type="ECO:0000256" key="5">
    <source>
        <dbReference type="ARBA" id="ARBA00022840"/>
    </source>
</evidence>
<dbReference type="PANTHER" id="PTHR18866:SF33">
    <property type="entry name" value="METHYLCROTONOYL-COA CARBOXYLASE SUBUNIT ALPHA, MITOCHONDRIAL-RELATED"/>
    <property type="match status" value="1"/>
</dbReference>
<evidence type="ECO:0000313" key="14">
    <source>
        <dbReference type="EMBL" id="HJD49824.1"/>
    </source>
</evidence>